<dbReference type="AlphaFoldDB" id="A0A7L3W5Y4"/>
<proteinExistence type="predicted"/>
<accession>A0A7L3W5Y4</accession>
<dbReference type="Pfam" id="PF00665">
    <property type="entry name" value="rve"/>
    <property type="match status" value="1"/>
</dbReference>
<dbReference type="InterPro" id="IPR050951">
    <property type="entry name" value="Retrovirus_Pol_polyprotein"/>
</dbReference>
<feature type="domain" description="Integrase catalytic" evidence="1">
    <location>
        <begin position="57"/>
        <end position="214"/>
    </location>
</feature>
<sequence>LHQKTHWATQSLIDYFETKFATIGMYTLAKQIVMGCLTCQRVNKNNLRKKIQGGRELSKRPFERIQIDFTDLPKLGRYRHLLVIVDHFTHFVEAFPTSRATSQIVARILLEEIIPRYGIVWSVDSDRGPHFTSQVTQNLSRALGIRWELHTPYHPQSSGKVERMNGEIKKHLTKLMIETGLNWVKCLPLALLYIRTCPRTDVGLSPYKILYGMPFDFGQNPDPSRASDKNLERYLEVLNKRREQLRKKGLVTQRPPLDLAIHRIQPGDQVLIKSW</sequence>
<gene>
    <name evidence="2" type="primary">Tf26</name>
    <name evidence="2" type="ORF">ATLROG_R14932</name>
</gene>
<dbReference type="PANTHER" id="PTHR37984:SF5">
    <property type="entry name" value="PROTEIN NYNRIN-LIKE"/>
    <property type="match status" value="1"/>
</dbReference>
<feature type="non-terminal residue" evidence="2">
    <location>
        <position position="1"/>
    </location>
</feature>
<dbReference type="GO" id="GO:0003676">
    <property type="term" value="F:nucleic acid binding"/>
    <property type="evidence" value="ECO:0007669"/>
    <property type="project" value="InterPro"/>
</dbReference>
<dbReference type="EMBL" id="VZUJ01019430">
    <property type="protein sequence ID" value="NXV71159.1"/>
    <property type="molecule type" value="Genomic_DNA"/>
</dbReference>
<evidence type="ECO:0000313" key="2">
    <source>
        <dbReference type="EMBL" id="NXV71159.1"/>
    </source>
</evidence>
<dbReference type="PANTHER" id="PTHR37984">
    <property type="entry name" value="PROTEIN CBG26694"/>
    <property type="match status" value="1"/>
</dbReference>
<comment type="caution">
    <text evidence="2">The sequence shown here is derived from an EMBL/GenBank/DDBJ whole genome shotgun (WGS) entry which is preliminary data.</text>
</comment>
<dbReference type="PROSITE" id="PS50994">
    <property type="entry name" value="INTEGRASE"/>
    <property type="match status" value="1"/>
</dbReference>
<dbReference type="Gene3D" id="1.10.340.70">
    <property type="match status" value="1"/>
</dbReference>
<dbReference type="Gene3D" id="3.30.420.10">
    <property type="entry name" value="Ribonuclease H-like superfamily/Ribonuclease H"/>
    <property type="match status" value="1"/>
</dbReference>
<reference evidence="2 3" key="1">
    <citation type="submission" date="2019-09" db="EMBL/GenBank/DDBJ databases">
        <title>Bird 10,000 Genomes (B10K) Project - Family phase.</title>
        <authorList>
            <person name="Zhang G."/>
        </authorList>
    </citation>
    <scope>NUCLEOTIDE SEQUENCE [LARGE SCALE GENOMIC DNA]</scope>
    <source>
        <strain evidence="2">OUT-0055</strain>
        <tissue evidence="2">Blood</tissue>
    </source>
</reference>
<evidence type="ECO:0000259" key="1">
    <source>
        <dbReference type="PROSITE" id="PS50994"/>
    </source>
</evidence>
<dbReference type="OrthoDB" id="9906983at2759"/>
<name>A0A7L3W5Y4_9GRUI</name>
<dbReference type="SUPFAM" id="SSF53098">
    <property type="entry name" value="Ribonuclease H-like"/>
    <property type="match status" value="1"/>
</dbReference>
<dbReference type="InterPro" id="IPR036397">
    <property type="entry name" value="RNaseH_sf"/>
</dbReference>
<dbReference type="InterPro" id="IPR001584">
    <property type="entry name" value="Integrase_cat-core"/>
</dbReference>
<keyword evidence="3" id="KW-1185">Reference proteome</keyword>
<dbReference type="InterPro" id="IPR012337">
    <property type="entry name" value="RNaseH-like_sf"/>
</dbReference>
<evidence type="ECO:0000313" key="3">
    <source>
        <dbReference type="Proteomes" id="UP000518911"/>
    </source>
</evidence>
<feature type="non-terminal residue" evidence="2">
    <location>
        <position position="275"/>
    </location>
</feature>
<organism evidence="2 3">
    <name type="scientific">Atlantisia rogersi</name>
    <name type="common">Inaccessible Island rail</name>
    <dbReference type="NCBI Taxonomy" id="2478892"/>
    <lineage>
        <taxon>Eukaryota</taxon>
        <taxon>Metazoa</taxon>
        <taxon>Chordata</taxon>
        <taxon>Craniata</taxon>
        <taxon>Vertebrata</taxon>
        <taxon>Euteleostomi</taxon>
        <taxon>Archelosauria</taxon>
        <taxon>Archosauria</taxon>
        <taxon>Dinosauria</taxon>
        <taxon>Saurischia</taxon>
        <taxon>Theropoda</taxon>
        <taxon>Coelurosauria</taxon>
        <taxon>Aves</taxon>
        <taxon>Neognathae</taxon>
        <taxon>Neoaves</taxon>
        <taxon>Gruiformes</taxon>
        <taxon>Rallidae</taxon>
        <taxon>Atlantisia</taxon>
    </lineage>
</organism>
<dbReference type="GO" id="GO:0015074">
    <property type="term" value="P:DNA integration"/>
    <property type="evidence" value="ECO:0007669"/>
    <property type="project" value="InterPro"/>
</dbReference>
<protein>
    <submittedName>
        <fullName evidence="2">TF26 protein</fullName>
    </submittedName>
</protein>
<dbReference type="Proteomes" id="UP000518911">
    <property type="component" value="Unassembled WGS sequence"/>
</dbReference>